<keyword evidence="4" id="KW-1185">Reference proteome</keyword>
<feature type="chain" id="PRO_5036482933" evidence="2">
    <location>
        <begin position="29"/>
        <end position="355"/>
    </location>
</feature>
<evidence type="ECO:0000256" key="1">
    <source>
        <dbReference type="SAM" id="Phobius"/>
    </source>
</evidence>
<protein>
    <submittedName>
        <fullName evidence="3">Uncharacterized protein</fullName>
    </submittedName>
</protein>
<evidence type="ECO:0000313" key="3">
    <source>
        <dbReference type="EnsemblMetazoa" id="G30461.1:cds"/>
    </source>
</evidence>
<name>A0A8W8LYQ3_MAGGI</name>
<evidence type="ECO:0000313" key="4">
    <source>
        <dbReference type="Proteomes" id="UP000005408"/>
    </source>
</evidence>
<feature type="signal peptide" evidence="2">
    <location>
        <begin position="1"/>
        <end position="28"/>
    </location>
</feature>
<sequence>MCAAKKFIFITVLVLSDLLPTSTKTVSAGPICTHHWKKDFGFKINESVGASLKKLPDILKGFLDVENQDDLETDLKVPINICISSVDCRLYTVLDKNNTNSLTFCVVTKKVKKCSAFTCTCPDTRNRRSIDTPHGQDRTNSDSFFKLTNPICKFKFIYDERICDTAQTDVTFTENNSFDNQVKYTTTMDNFLKEDHIKLEEGNTTWLYFLIFAIGVGVGTVIGSLATFIWKYLLPKTSSVVSGTYNRENITTVIHDVTEYSEIPEDSKTTCYEPIEDFQHHHQESLRNATHSEFCASPSLVTHVEMCEYSFKSEDQKKEEQVQHVVPLQNRNIEKNRENTMECLCVAGAINHSPK</sequence>
<reference evidence="3" key="1">
    <citation type="submission" date="2022-08" db="UniProtKB">
        <authorList>
            <consortium name="EnsemblMetazoa"/>
        </authorList>
    </citation>
    <scope>IDENTIFICATION</scope>
    <source>
        <strain evidence="3">05x7-T-G4-1.051#20</strain>
    </source>
</reference>
<proteinExistence type="predicted"/>
<keyword evidence="2" id="KW-0732">Signal</keyword>
<accession>A0A8W8LYQ3</accession>
<keyword evidence="1" id="KW-1133">Transmembrane helix</keyword>
<evidence type="ECO:0000256" key="2">
    <source>
        <dbReference type="SAM" id="SignalP"/>
    </source>
</evidence>
<dbReference type="AlphaFoldDB" id="A0A8W8LYQ3"/>
<organism evidence="3 4">
    <name type="scientific">Magallana gigas</name>
    <name type="common">Pacific oyster</name>
    <name type="synonym">Crassostrea gigas</name>
    <dbReference type="NCBI Taxonomy" id="29159"/>
    <lineage>
        <taxon>Eukaryota</taxon>
        <taxon>Metazoa</taxon>
        <taxon>Spiralia</taxon>
        <taxon>Lophotrochozoa</taxon>
        <taxon>Mollusca</taxon>
        <taxon>Bivalvia</taxon>
        <taxon>Autobranchia</taxon>
        <taxon>Pteriomorphia</taxon>
        <taxon>Ostreida</taxon>
        <taxon>Ostreoidea</taxon>
        <taxon>Ostreidae</taxon>
        <taxon>Magallana</taxon>
    </lineage>
</organism>
<keyword evidence="1" id="KW-0472">Membrane</keyword>
<feature type="transmembrane region" description="Helical" evidence="1">
    <location>
        <begin position="206"/>
        <end position="230"/>
    </location>
</feature>
<dbReference type="EnsemblMetazoa" id="G30461.1">
    <property type="protein sequence ID" value="G30461.1:cds"/>
    <property type="gene ID" value="G30461"/>
</dbReference>
<dbReference type="Proteomes" id="UP000005408">
    <property type="component" value="Unassembled WGS sequence"/>
</dbReference>
<keyword evidence="1" id="KW-0812">Transmembrane</keyword>